<dbReference type="GO" id="GO:0005654">
    <property type="term" value="C:nucleoplasm"/>
    <property type="evidence" value="ECO:0000266"/>
    <property type="project" value="RGD"/>
</dbReference>
<feature type="signal peptide" evidence="9">
    <location>
        <begin position="1"/>
        <end position="18"/>
    </location>
</feature>
<dbReference type="SMR" id="Q7TP01"/>
<evidence type="ECO:0000256" key="1">
    <source>
        <dbReference type="ARBA" id="ARBA00004123"/>
    </source>
</evidence>
<organism evidence="10">
    <name type="scientific">Rattus norvegicus</name>
    <name type="common">Rat</name>
    <dbReference type="NCBI Taxonomy" id="10116"/>
    <lineage>
        <taxon>Eukaryota</taxon>
        <taxon>Metazoa</taxon>
        <taxon>Chordata</taxon>
        <taxon>Craniata</taxon>
        <taxon>Vertebrata</taxon>
        <taxon>Euteleostomi</taxon>
        <taxon>Mammalia</taxon>
        <taxon>Eutheria</taxon>
        <taxon>Euarchontoglires</taxon>
        <taxon>Glires</taxon>
        <taxon>Rodentia</taxon>
        <taxon>Myomorpha</taxon>
        <taxon>Muroidea</taxon>
        <taxon>Muridae</taxon>
        <taxon>Murinae</taxon>
        <taxon>Rattus</taxon>
    </lineage>
</organism>
<dbReference type="GO" id="GO:0034364">
    <property type="term" value="C:high-density lipoprotein particle"/>
    <property type="evidence" value="ECO:0007669"/>
    <property type="project" value="UniProtKB-KW"/>
</dbReference>
<dbReference type="GO" id="GO:1901647">
    <property type="term" value="P:positive regulation of synoviocyte proliferation"/>
    <property type="evidence" value="ECO:0000266"/>
    <property type="project" value="RGD"/>
</dbReference>
<proteinExistence type="evidence at transcript level"/>
<evidence type="ECO:0000313" key="12">
    <source>
        <dbReference type="Proteomes" id="UP000002494"/>
    </source>
</evidence>
<dbReference type="Ensembl" id="ENSRNOT00000016254.7">
    <property type="protein sequence ID" value="ENSRNOP00000016254.5"/>
    <property type="gene ID" value="ENSRNOG00000011895.9"/>
</dbReference>
<dbReference type="STRING" id="10116.ENSRNOP00000016254"/>
<reference evidence="11 12" key="2">
    <citation type="journal article" date="2004" name="Nature">
        <title>Genome sequence of the Brown Norway rat yields insights into mammalian evolution.</title>
        <authorList>
            <consortium name="Rat Genome Sequencing Project Consortium"/>
            <person name="Gibbs R.A."/>
            <person name="Weinstock G.M."/>
            <person name="Metzker M.L."/>
            <person name="Muzny D.M."/>
            <person name="Sodergren E.J."/>
            <person name="Scherer S."/>
            <person name="Scott G."/>
            <person name="Steffen D."/>
            <person name="Worley K.C."/>
            <person name="Burch P.E."/>
            <person name="Okwuonu G."/>
            <person name="Hines S."/>
            <person name="Lewis L."/>
            <person name="Deramo C."/>
            <person name="Delgado O."/>
            <person name="Dugan-Rocha S."/>
            <person name="Miner G."/>
            <person name="Morgan M."/>
            <person name="Hawes A."/>
            <person name="Gill R."/>
            <person name="Holt R.A."/>
            <person name="Adams M.D."/>
            <person name="Amanatides P.G."/>
            <person name="Baden-Tillson H."/>
            <person name="Barnstead M."/>
            <person name="Chin S."/>
            <person name="Evans C.A."/>
            <person name="Ferriera S."/>
            <person name="Fosler C."/>
            <person name="Glodek A."/>
            <person name="Gu Z."/>
            <person name="Jennings D."/>
            <person name="Kraft C.L."/>
            <person name="Nguyen T."/>
            <person name="Pfannkoch C.M."/>
            <person name="Sitter C."/>
            <person name="Sutton G.G."/>
            <person name="Venter J.C."/>
            <person name="Woodage T."/>
            <person name="Smith D."/>
            <person name="Lee H.-M."/>
            <person name="Gustafson E."/>
            <person name="Cahill P."/>
            <person name="Kana A."/>
            <person name="Doucette-Stamm L."/>
            <person name="Weinstock K."/>
            <person name="Fechtel K."/>
            <person name="Weiss R.B."/>
            <person name="Dunn D.M."/>
            <person name="Green E.D."/>
            <person name="Blakesley R.W."/>
            <person name="Bouffard G.G."/>
            <person name="De Jong P.J."/>
            <person name="Osoegawa K."/>
            <person name="Zhu B."/>
            <person name="Marra M."/>
            <person name="Schein J."/>
            <person name="Bosdet I."/>
            <person name="Fjell C."/>
            <person name="Jones S."/>
            <person name="Krzywinski M."/>
            <person name="Mathewson C."/>
            <person name="Siddiqui A."/>
            <person name="Wye N."/>
            <person name="McPherson J."/>
            <person name="Zhao S."/>
            <person name="Fraser C.M."/>
            <person name="Shetty J."/>
            <person name="Shatsman S."/>
            <person name="Geer K."/>
            <person name="Chen Y."/>
            <person name="Abramzon S."/>
            <person name="Nierman W.C."/>
            <person name="Havlak P.H."/>
            <person name="Chen R."/>
            <person name="Durbin K.J."/>
            <person name="Egan A."/>
            <person name="Ren Y."/>
            <person name="Song X.-Z."/>
            <person name="Li B."/>
            <person name="Liu Y."/>
            <person name="Qin X."/>
            <person name="Cawley S."/>
            <person name="Cooney A.J."/>
            <person name="D'Souza L.M."/>
            <person name="Martin K."/>
            <person name="Wu J.Q."/>
            <person name="Gonzalez-Garay M.L."/>
            <person name="Jackson A.R."/>
            <person name="Kalafus K.J."/>
            <person name="McLeod M.P."/>
            <person name="Milosavljevic A."/>
            <person name="Virk D."/>
            <person name="Volkov A."/>
            <person name="Wheeler D.A."/>
            <person name="Zhang Z."/>
            <person name="Bailey J.A."/>
            <person name="Eichler E.E."/>
            <person name="Tuzun E."/>
            <person name="Birney E."/>
            <person name="Mongin E."/>
            <person name="Ureta-Vidal A."/>
            <person name="Woodwark C."/>
            <person name="Zdobnov E."/>
            <person name="Bork P."/>
            <person name="Suyama M."/>
            <person name="Torrents D."/>
            <person name="Alexandersson M."/>
            <person name="Trask B.J."/>
            <person name="Young J.M."/>
            <person name="Huang H."/>
            <person name="Wang H."/>
            <person name="Xing H."/>
            <person name="Daniels S."/>
            <person name="Gietzen D."/>
            <person name="Schmidt J."/>
            <person name="Stevens K."/>
            <person name="Vitt U."/>
            <person name="Wingrove J."/>
            <person name="Camara F."/>
            <person name="Mar Alba M."/>
            <person name="Abril J.F."/>
            <person name="Guigo R."/>
            <person name="Smit A."/>
            <person name="Dubchak I."/>
            <person name="Rubin E.M."/>
            <person name="Couronne O."/>
            <person name="Poliakov A."/>
            <person name="Huebner N."/>
            <person name="Ganten D."/>
            <person name="Goesele C."/>
            <person name="Hummel O."/>
            <person name="Kreitler T."/>
            <person name="Lee Y.-A."/>
            <person name="Monti J."/>
            <person name="Schulz H."/>
            <person name="Zimdahl H."/>
            <person name="Himmelbauer H."/>
            <person name="Lehrach H."/>
            <person name="Jacob H.J."/>
            <person name="Bromberg S."/>
            <person name="Gullings-Handley J."/>
            <person name="Jensen-Seaman M.I."/>
            <person name="Kwitek A.E."/>
            <person name="Lazar J."/>
            <person name="Pasko D."/>
            <person name="Tonellato P.J."/>
            <person name="Twigger S."/>
            <person name="Ponting C.P."/>
            <person name="Duarte J.M."/>
            <person name="Rice S."/>
            <person name="Goodstadt L."/>
            <person name="Beatson S.A."/>
            <person name="Emes R.D."/>
            <person name="Winter E.E."/>
            <person name="Webber C."/>
            <person name="Brandt P."/>
            <person name="Nyakatura G."/>
            <person name="Adetobi M."/>
            <person name="Chiaromonte F."/>
            <person name="Elnitski L."/>
            <person name="Eswara P."/>
            <person name="Hardison R.C."/>
            <person name="Hou M."/>
            <person name="Kolbe D."/>
            <person name="Makova K."/>
            <person name="Miller W."/>
            <person name="Nekrutenko A."/>
            <person name="Riemer C."/>
            <person name="Schwartz S."/>
            <person name="Taylor J."/>
            <person name="Yang S."/>
            <person name="Zhang Y."/>
            <person name="Lindpaintner K."/>
            <person name="Andrews T.D."/>
            <person name="Caccamo M."/>
            <person name="Clamp M."/>
            <person name="Clarke L."/>
            <person name="Curwen V."/>
            <person name="Durbin R.M."/>
            <person name="Eyras E."/>
            <person name="Searle S.M."/>
            <person name="Cooper G.M."/>
            <person name="Batzoglou S."/>
            <person name="Brudno M."/>
            <person name="Sidow A."/>
            <person name="Stone E.A."/>
            <person name="Payseur B.A."/>
            <person name="Bourque G."/>
            <person name="Lopez-Otin C."/>
            <person name="Puente X.S."/>
            <person name="Chakrabarti K."/>
            <person name="Chatterji S."/>
            <person name="Dewey C."/>
            <person name="Pachter L."/>
            <person name="Bray N."/>
            <person name="Yap V.B."/>
            <person name="Caspi A."/>
            <person name="Tesler G."/>
            <person name="Pevzner P.A."/>
            <person name="Haussler D."/>
            <person name="Roskin K.M."/>
            <person name="Baertsch R."/>
            <person name="Clawson H."/>
            <person name="Furey T.S."/>
            <person name="Hinrichs A.S."/>
            <person name="Karolchik D."/>
            <person name="Kent W.J."/>
            <person name="Rosenbloom K.R."/>
            <person name="Trumbower H."/>
            <person name="Weirauch M."/>
            <person name="Cooper D.N."/>
            <person name="Stenson P.D."/>
            <person name="Ma B."/>
            <person name="Brent M."/>
            <person name="Arumugam M."/>
            <person name="Shteynberg D."/>
            <person name="Copley R.R."/>
            <person name="Taylor M.S."/>
            <person name="Riethman H."/>
            <person name="Mudunuri U."/>
            <person name="Peterson J."/>
            <person name="Guyer M."/>
            <person name="Felsenfeld A."/>
            <person name="Old S."/>
            <person name="Mockrin S."/>
            <person name="Collins F.S."/>
        </authorList>
    </citation>
    <scope>NUCLEOTIDE SEQUENCE [LARGE SCALE GENOMIC DNA]</scope>
    <source>
        <strain evidence="11 12">Brown Norway</strain>
    </source>
</reference>
<comment type="subcellular location">
    <subcellularLocation>
        <location evidence="1">Nucleus</location>
    </subcellularLocation>
    <subcellularLocation>
        <location evidence="2">Secreted</location>
    </subcellularLocation>
</comment>
<name>Q7TP01_RAT</name>
<dbReference type="eggNOG" id="ENOG502QS5W">
    <property type="taxonomic scope" value="Eukaryota"/>
</dbReference>
<accession>E9PTJ0</accession>
<reference evidence="10" key="1">
    <citation type="submission" date="2003-06" db="EMBL/GenBank/DDBJ databases">
        <title>Liver regeneration after PH.</title>
        <authorList>
            <person name="Xu C.S."/>
            <person name="Li W.Q."/>
            <person name="Li Y.C."/>
            <person name="Wang S.F."/>
            <person name="Han H.P."/>
            <person name="Wang G.P."/>
            <person name="Chai L.Q."/>
            <person name="Yuan J.Y."/>
            <person name="Yang K.J."/>
            <person name="Yan H.M."/>
            <person name="Chang C.F."/>
            <person name="Zhao L.F."/>
            <person name="Ma H."/>
            <person name="Wang L."/>
            <person name="Shi J.B."/>
            <person name="Rahman S."/>
            <person name="Wang Q.N."/>
            <person name="Zhang J.B."/>
        </authorList>
    </citation>
    <scope>NUCLEOTIDE SEQUENCE</scope>
</reference>
<comment type="similarity">
    <text evidence="3">Belongs to the SAA family.</text>
</comment>
<keyword evidence="9" id="KW-0732">Signal</keyword>
<keyword evidence="7" id="KW-0539">Nucleus</keyword>
<keyword evidence="6" id="KW-0345">HDL</keyword>
<dbReference type="AlphaFoldDB" id="Q7TP01"/>
<dbReference type="GO" id="GO:0005634">
    <property type="term" value="C:nucleus"/>
    <property type="evidence" value="ECO:0000266"/>
    <property type="project" value="RGD"/>
</dbReference>
<comment type="similarity">
    <text evidence="8">Belongs to the SAAL1 family.</text>
</comment>
<dbReference type="ExpressionAtlas" id="Q7TP01">
    <property type="expression patterns" value="baseline and differential"/>
</dbReference>
<evidence type="ECO:0000256" key="8">
    <source>
        <dbReference type="ARBA" id="ARBA00038401"/>
    </source>
</evidence>
<dbReference type="FunFam" id="1.10.132.110:FF:000001">
    <property type="entry name" value="Serum amyloid A protein"/>
    <property type="match status" value="1"/>
</dbReference>
<dbReference type="SMART" id="SM00197">
    <property type="entry name" value="SAA"/>
    <property type="match status" value="1"/>
</dbReference>
<dbReference type="EMBL" id="AY325259">
    <property type="protein sequence ID" value="AAP92660.1"/>
    <property type="molecule type" value="mRNA"/>
</dbReference>
<evidence type="ECO:0000256" key="5">
    <source>
        <dbReference type="ARBA" id="ARBA00022525"/>
    </source>
</evidence>
<feature type="chain" id="PRO_5014106952" evidence="9">
    <location>
        <begin position="19"/>
        <end position="611"/>
    </location>
</feature>
<accession>Q7TP01</accession>
<evidence type="ECO:0000256" key="4">
    <source>
        <dbReference type="ARBA" id="ARBA00022486"/>
    </source>
</evidence>
<dbReference type="AGR" id="RGD:1587443"/>
<evidence type="ECO:0000313" key="13">
    <source>
        <dbReference type="RGD" id="1587443"/>
    </source>
</evidence>
<dbReference type="InterPro" id="IPR000096">
    <property type="entry name" value="Serum_amyloid_A"/>
</dbReference>
<dbReference type="PRINTS" id="PR00306">
    <property type="entry name" value="SERUMAMYLOID"/>
</dbReference>
<evidence type="ECO:0000313" key="10">
    <source>
        <dbReference type="EMBL" id="AAP92660.1"/>
    </source>
</evidence>
<sequence>MKSSIAIVFCLLILGVDSKRRFQFMKEAGQGTKDMWRAYSDMRKANWKNSDKYFHARGNYDAARRGPGGAWAAKVISDAREGIQRLIGHGAEDSRADQFANKWGRSGKDPNHFRPADCPYESEPYNPAPGPRPTHTTPFVTVSSCDQEDEEDLGSGDRIGNTVYSKHWLFGVLSGLIQTVTPESVTSGPEDEEEQVELAEEMENEICRVWDMSTDEEICVGILGNMACFREICESVSKCEDHGQVLLQCLCDSDPPTLLETCRYVVLTGGLGRQREFPAVVAFTVVQVDSELTFFTLLLTCLSQTEVASVWVRRIREHPSVYASVCFIMSSSTNVDLLVKVGEVVDKLFDLDEKLMLEWIRNGAARLPDQSQEDSEEQPVFSIVPCILEAAKQVRSENLEGLDVYMHVLQLLTTVDDGVQAIVQCPDTGKDTWSLLFDLVCHEFCQPDDPPVILQEQKTVLASVFSVLSAISASRAEQEHLKIEEGNLIRVLQNVEHCQKKPENPSESDTEEPTICGSTQDDFHMKILKDISCEFLSNIFQVLTKETVAQGLKEGQLSKQKCSCAFQSLLPLYSPAEDIPGAIQALGIRSAVLLVPTRILTRFKENLTYPQ</sequence>
<keyword evidence="12" id="KW-1185">Reference proteome</keyword>
<dbReference type="Gene3D" id="1.10.132.110">
    <property type="entry name" value="Serum amyloid A protein"/>
    <property type="match status" value="1"/>
</dbReference>
<evidence type="ECO:0000256" key="6">
    <source>
        <dbReference type="ARBA" id="ARBA00022850"/>
    </source>
</evidence>
<dbReference type="InterPro" id="IPR052464">
    <property type="entry name" value="Synovial_Prolif_Regulator"/>
</dbReference>
<dbReference type="GeneTree" id="ENSGT00390000004737"/>
<evidence type="ECO:0000256" key="2">
    <source>
        <dbReference type="ARBA" id="ARBA00004613"/>
    </source>
</evidence>
<keyword evidence="4" id="KW-0011">Acute phase</keyword>
<evidence type="ECO:0000256" key="7">
    <source>
        <dbReference type="ARBA" id="ARBA00023242"/>
    </source>
</evidence>
<dbReference type="Bgee" id="ENSRNOG00000011895">
    <property type="expression patterns" value="Expressed in duodenum and 20 other cell types or tissues"/>
</dbReference>
<dbReference type="HOGENOM" id="CLU_499290_0_0_1"/>
<reference evidence="11" key="3">
    <citation type="submission" date="2025-05" db="UniProtKB">
        <authorList>
            <consortium name="Ensembl"/>
        </authorList>
    </citation>
    <scope>IDENTIFICATION</scope>
    <source>
        <strain evidence="11">Brown Norway</strain>
    </source>
</reference>
<dbReference type="PANTHER" id="PTHR23424:SF23">
    <property type="entry name" value="PROTEIN SAAL1"/>
    <property type="match status" value="1"/>
</dbReference>
<evidence type="ECO:0000256" key="9">
    <source>
        <dbReference type="SAM" id="SignalP"/>
    </source>
</evidence>
<dbReference type="Pfam" id="PF00277">
    <property type="entry name" value="SAA"/>
    <property type="match status" value="1"/>
</dbReference>
<protein>
    <submittedName>
        <fullName evidence="10">Bq135360</fullName>
    </submittedName>
    <submittedName>
        <fullName evidence="11">Serum amyloid A-like 1</fullName>
    </submittedName>
</protein>
<dbReference type="PANTHER" id="PTHR23424">
    <property type="entry name" value="SERUM AMYLOID A"/>
    <property type="match status" value="1"/>
</dbReference>
<evidence type="ECO:0000313" key="11">
    <source>
        <dbReference type="Ensembl" id="ENSRNOP00000016254.5"/>
    </source>
</evidence>
<gene>
    <name evidence="11 13" type="primary">Saal1</name>
    <name evidence="13" type="synonym">LOC691143</name>
</gene>
<dbReference type="PaxDb" id="10116-ENSRNOP00000016254"/>
<dbReference type="RGD" id="1587443">
    <property type="gene designation" value="Saal1"/>
</dbReference>
<evidence type="ECO:0000256" key="3">
    <source>
        <dbReference type="ARBA" id="ARBA00007745"/>
    </source>
</evidence>
<dbReference type="GO" id="GO:0006953">
    <property type="term" value="P:acute-phase response"/>
    <property type="evidence" value="ECO:0007669"/>
    <property type="project" value="UniProtKB-KW"/>
</dbReference>
<keyword evidence="5" id="KW-0964">Secreted</keyword>
<dbReference type="Proteomes" id="UP000002494">
    <property type="component" value="Chromosome 1"/>
</dbReference>
<dbReference type="PROSITE" id="PS00992">
    <property type="entry name" value="SAA"/>
    <property type="match status" value="1"/>
</dbReference>